<dbReference type="InterPro" id="IPR020807">
    <property type="entry name" value="PKS_DH"/>
</dbReference>
<evidence type="ECO:0000313" key="15">
    <source>
        <dbReference type="Proteomes" id="UP000054226"/>
    </source>
</evidence>
<dbReference type="InterPro" id="IPR049552">
    <property type="entry name" value="PKS_DH_N"/>
</dbReference>
<dbReference type="PROSITE" id="PS52019">
    <property type="entry name" value="PKS_MFAS_DH"/>
    <property type="match status" value="2"/>
</dbReference>
<dbReference type="InterPro" id="IPR049900">
    <property type="entry name" value="PKS_mFAS_DH"/>
</dbReference>
<evidence type="ECO:0000313" key="14">
    <source>
        <dbReference type="EMBL" id="EME62126.1"/>
    </source>
</evidence>
<dbReference type="Gene3D" id="3.40.50.720">
    <property type="entry name" value="NAD(P)-binding Rossmann-like Domain"/>
    <property type="match status" value="2"/>
</dbReference>
<dbReference type="InterPro" id="IPR018201">
    <property type="entry name" value="Ketoacyl_synth_AS"/>
</dbReference>
<feature type="domain" description="Ketosynthase family 3 (KS3)" evidence="12">
    <location>
        <begin position="33"/>
        <end position="457"/>
    </location>
</feature>
<dbReference type="InterPro" id="IPR020841">
    <property type="entry name" value="PKS_Beta-ketoAc_synthase_dom"/>
</dbReference>
<dbReference type="Pfam" id="PF00698">
    <property type="entry name" value="Acyl_transf_1"/>
    <property type="match status" value="2"/>
</dbReference>
<evidence type="ECO:0000256" key="4">
    <source>
        <dbReference type="ARBA" id="ARBA00022553"/>
    </source>
</evidence>
<proteinExistence type="predicted"/>
<feature type="region of interest" description="N-terminal hotdog fold" evidence="10">
    <location>
        <begin position="880"/>
        <end position="1001"/>
    </location>
</feature>
<keyword evidence="4" id="KW-0597">Phosphoprotein</keyword>
<dbReference type="SMART" id="SM01294">
    <property type="entry name" value="PKS_PP_betabranch"/>
    <property type="match status" value="2"/>
</dbReference>
<dbReference type="Gene3D" id="3.30.70.3290">
    <property type="match status" value="2"/>
</dbReference>
<dbReference type="SUPFAM" id="SSF47336">
    <property type="entry name" value="ACP-like"/>
    <property type="match status" value="2"/>
</dbReference>
<dbReference type="Pfam" id="PF08990">
    <property type="entry name" value="Docking"/>
    <property type="match status" value="1"/>
</dbReference>
<dbReference type="Pfam" id="PF14765">
    <property type="entry name" value="PS-DH"/>
    <property type="match status" value="2"/>
</dbReference>
<dbReference type="OrthoDB" id="9778690at2"/>
<dbReference type="InterPro" id="IPR016039">
    <property type="entry name" value="Thiolase-like"/>
</dbReference>
<dbReference type="RefSeq" id="WP_007029778.1">
    <property type="nucleotide sequence ID" value="NZ_AOHO01000043.1"/>
</dbReference>
<dbReference type="Gene3D" id="3.10.129.110">
    <property type="entry name" value="Polyketide synthase dehydratase"/>
    <property type="match status" value="2"/>
</dbReference>
<feature type="active site" description="Proton donor; for dehydratase activity" evidence="10">
    <location>
        <position position="1070"/>
    </location>
</feature>
<dbReference type="PROSITE" id="PS50075">
    <property type="entry name" value="CARRIER"/>
    <property type="match status" value="2"/>
</dbReference>
<dbReference type="Proteomes" id="UP000054226">
    <property type="component" value="Unassembled WGS sequence"/>
</dbReference>
<keyword evidence="7" id="KW-0045">Antibiotic biosynthesis</keyword>
<dbReference type="SUPFAM" id="SSF53901">
    <property type="entry name" value="Thiolase-like"/>
    <property type="match status" value="2"/>
</dbReference>
<feature type="active site" description="Proton acceptor; for dehydratase activity" evidence="10">
    <location>
        <position position="2494"/>
    </location>
</feature>
<dbReference type="Gene3D" id="3.40.366.10">
    <property type="entry name" value="Malonyl-Coenzyme A Acyl Carrier Protein, domain 2"/>
    <property type="match status" value="2"/>
</dbReference>
<dbReference type="PANTHER" id="PTHR43775:SF51">
    <property type="entry name" value="INACTIVE PHENOLPHTHIOCEROL SYNTHESIS POLYKETIDE SYNTHASE TYPE I PKS1-RELATED"/>
    <property type="match status" value="1"/>
</dbReference>
<keyword evidence="15" id="KW-1185">Reference proteome</keyword>
<feature type="domain" description="Ketosynthase family 3 (KS3)" evidence="12">
    <location>
        <begin position="1622"/>
        <end position="2046"/>
    </location>
</feature>
<feature type="region of interest" description="C-terminal hotdog fold" evidence="10">
    <location>
        <begin position="2587"/>
        <end position="2723"/>
    </location>
</feature>
<dbReference type="InterPro" id="IPR016036">
    <property type="entry name" value="Malonyl_transacylase_ACP-bd"/>
</dbReference>
<evidence type="ECO:0000259" key="12">
    <source>
        <dbReference type="PROSITE" id="PS52004"/>
    </source>
</evidence>
<comment type="cofactor">
    <cofactor evidence="1">
        <name>pantetheine 4'-phosphate</name>
        <dbReference type="ChEBI" id="CHEBI:47942"/>
    </cofactor>
</comment>
<dbReference type="Pfam" id="PF08659">
    <property type="entry name" value="KR"/>
    <property type="match status" value="2"/>
</dbReference>
<dbReference type="InterPro" id="IPR013968">
    <property type="entry name" value="PKS_KR"/>
</dbReference>
<dbReference type="InterPro" id="IPR057326">
    <property type="entry name" value="KR_dom"/>
</dbReference>
<dbReference type="FunFam" id="3.40.47.10:FF:000019">
    <property type="entry name" value="Polyketide synthase type I"/>
    <property type="match status" value="2"/>
</dbReference>
<dbReference type="EMBL" id="AOHO01000043">
    <property type="protein sequence ID" value="EME62126.1"/>
    <property type="molecule type" value="Genomic_DNA"/>
</dbReference>
<dbReference type="InterPro" id="IPR050091">
    <property type="entry name" value="PKS_NRPS_Biosynth_Enz"/>
</dbReference>
<gene>
    <name evidence="14" type="ORF">H074_09335</name>
</gene>
<dbReference type="SUPFAM" id="SSF55048">
    <property type="entry name" value="Probable ACP-binding domain of malonyl-CoA ACP transacylase"/>
    <property type="match status" value="2"/>
</dbReference>
<dbReference type="SUPFAM" id="SSF52151">
    <property type="entry name" value="FabD/lysophospholipase-like"/>
    <property type="match status" value="2"/>
</dbReference>
<sequence length="3277" mass="341841">MADQEKLLDLLKRVTGDLHRTRERLRDAEDGRHEPVAIVGMACRFPGGADTPAGLWDLVEGGREGIGEFPADRGWDTSGLFDDDPDHRGTTYVRTGGFLPGAAGFDAEFFGISPREALAMEPQQRLLLEVGWEAVERAGLDPAGLRGSPTGVYVGVSAQEYGPRLHNPGDTVDGYLLTGTTCSVHSGRIAYQLGLEGPAVSIDTACSSSLVAVHAAVRGLRAGECTLALAGGVNLMASPGIFVDFARQRGLAPDGRCKSFSDDADGTAWAEGVGMLVLEKLSDAQRNGHRILAVVRGSAVNSDGASNGLTAPNGPSQQRVIRAALADARMSTSDVDAIEAHGTGTRLGDPIEAEALMATYGRDRDRPLFLGSVKSNFGHAQAAAGVAGIIKMVEAMRHGVLPPTLNVGTPSREVDWAGGPVSLLTERTPWPETGRPRSASVSSFGISGTNAHVVLEQAPSVETAAVADAPAIVTLLLSAATEPALAAQASRLLPVAGTAEPIDVAYTLTTRAALPYRAVVTGTDWETLSAGLSEVAGGGGVTGRVTEGGLAFLFTGQGSQRLGMGASLYETFPVFAAAHDEVCALLPEFGELSRTEFAQPAIFALEVALFRLVESWGVRPDYLAGHSIGEIAAAHVAGVLSLEDAAKLVTARGRLMQALPEGGVMVAVQASEDEIGELPEGVSLAAVNGPSSVVLSGAEEPALAFVERFSDRKTKRLDVSHAFHSVLMEPMLDEFAAVVRGLEFSAPRIPIVSTVAESADLTDPAYWVTHVRETVRFSDAAARLTAAGVTKFFELGPDAVLSALVEGGVPALRRGHDEPRHLVTALGALHTRGVTVDWAAYLGGGRFTELPTYAFQHEHFWLGQESDADVTAAGLAAADHPLLGAAVSVAADDGVLLTGRLSLDRHPWLADHVVAGRVLVPGTAFAELAIRAGDEAGCAGVEELILREPLVLEPGTAPEVQVVAGAADEHGRRPVSIHSRLPEQPWITHATGYLGTPPASTMDIAWPPENAEPLGLEDAYDRLAAAGLAYGPMFRGLRKVWRRGTEIFAEVALPEPDQAAKFGLHPALLDAALQATAVPGEDQGSVPFAWRDVVLHARGATELRVHARPVADGFAFDLADGTGAPVASVGGLSVRAVTAATSVRDGLYRVEDVPLPTGSSDITPASVLEADSLDATLLALQDFLATDEPAPLVVLTGHEGAVEGLVRAAQAEHPGRIVLVRGTHADVDAALATGEPEVHALDGALSAPRLARAGSGESTLDTSGTVLITGGTGGLGARLARHLVTAHGVRHLLLVSRRGEAAPGAKELAEELGARIEACDVADRDQVRDLLARAEPPVTGVVHAAGVLDDGVVTSLTPERVAGVYRAKATAAHVLDELTGDLDFFVLFSSIAGVFGSPGQGAYSAANAELDALARRRRADGKPAQSLAWGLWRDGMGAALSGADRDRIGRDGFGALEPDEGLALFDAAVADGGAVLVPVRLDLAAVRNAGVPPLLRGLVRVRTRREAARRTDTGLAGRLTGLSEADREALLIDLVRARVAAVLGRAGADTVEPSRPFTELGFDSLTAVELRNELTAETGLRLPATLVFDHPSPAAVAAFLGAELLGAPEPARPLVTRRGAADEPIAIVAMGCRYPGGVRSPEDLWDLVDAGTDAISPFPGGRGWDVDGIYDPEPGLPGKTYTRHGGFLHDAGEFDPEFFGISPREALAMDPQQRLLLEVSWEALERARLDPASLKGSATGVFAGIMYYDYAAKLASVPDSVAGFLGTGTSASVLSGRIAYTLGLEGPAVSVDTACSSSLVALHLAARSLRAGECDMALAGGVTVMATPETFLDFSRQRGLSPDGRCKSFSADADGTGWSEGAGVLVLERLSDARRNGHPVLAVVRGSAVNSDGASNGLTAPNGPSQQRVIRAALADAGLSTSDIDAVEAHGTGTRLGDPIEAQALIATYGTEREEPLWFGSVKSNLGHTQAAAGVAGIIKMVEAMRRGVLPRTLHAAEPSAEVEWDAGAVELLRESRPWPEAGRPRRAGVSSFGISGTNAHVVLEQVPAEAAAGPASHGVVPWVLSAKTDQAIAEQARALLSLVDTADSRDVAFSLATTRTAHERRAAVVGADAEGLRAGLEALTNGDGITGRVTPGKLAFLFTGQGSQRPGMGAELYRAFPVFAAAYDEVCALLPGFGELSRTEFAQPAIFALEVALFRLVESWGVRPDYLAGHSIGEIAAAHVAGVLSLEDAAKLVVARGRLMQALPSGGVMVAVQASEDEIGELPEGVSLGAVNGPSSVVLSGAEEPTLAVVARFGDRKTKRLDVSHAFHSVLMEPMLDDFAAVVHELTFSEPRIPMVSTVTDPAYWVAHVRETVRFAAAVETLRAEGVTKFLELGPDAVLSALTDGIPLLRKDRDEAVTAMTALATLHVQGVRVGWDAVLDGARAVDLPTYPFQRKHFWLEPAPVGDLTSAGLDSPGHPLLAAGLSLAEGDGTVLTGRLSLATHPWLAGHTVHDTVLLPGAALAELAIRAGDEAGLPRLVELTLHAPVVIPERGPIELQVAVSAAAAVTIHSRIPGEDWELNALGLLAEATPPVKGFGWPDGLEPIDLGSFYDDLADRGFAYGPLFQGLRAAWRHGEDRYAEISLPEEAREDATRFGIHPALFDAALHGMFLGESEESGALPFSWGDVSLHATGATTVRARLRFIGPGEVAVDLTDLAGAPVLSVGSLVVRAVTGEQLRAGEDRSLFRVEHIAAEAASATPVPWVRWDEVTEPVPPVVVLPVPPAGIHAVLVVLQRFLTEPRFSGSRLVVVTGDGLDDAAAAGLVRSAQAENPGRFVILDGEVSDVDTALATGEPRVRVRDGRAEVPRLVRAEPGPKPDWESAGTVLITGGTGGVGAKLAERLVTEHGVGRLVLTGRRGLAAPGAGELAARLGELGAEVRVEACDVADRDAVAALLDGIPELSGIVHAAGVLDDGVVTALTPERLDRVLGPKADGARHLHELTLGRPLTEFVLVSSVSGVLGGPGQGNYAAANAYLDALAERRHADGLPARSLAYGMWAAEGMGGVLDQALIDRMRRDGFGALTPEEGAVLFDLAPGPVAVPVKLDLAGLRDQARAGVLPALLTGLVRLPVRRTASPVTDSVSLTPDALEDLVRTQTAQVLGFATADEVDPDHAFTDLGFDSLTSVELRNRLAAAAGRQLGATVVFDHPTPSALAAHLGTLLFPEVEVPDEARLRRALAGASLDRFRELGVLDALVKLAEELPDSGPAVSVEAIDDLDVGDLISRAMSTSAPE</sequence>
<dbReference type="PROSITE" id="PS00606">
    <property type="entry name" value="KS3_1"/>
    <property type="match status" value="2"/>
</dbReference>
<dbReference type="Pfam" id="PF00109">
    <property type="entry name" value="ketoacyl-synt"/>
    <property type="match status" value="2"/>
</dbReference>
<dbReference type="SMART" id="SM00827">
    <property type="entry name" value="PKS_AT"/>
    <property type="match status" value="2"/>
</dbReference>
<dbReference type="InterPro" id="IPR014043">
    <property type="entry name" value="Acyl_transferase_dom"/>
</dbReference>
<feature type="domain" description="Carrier" evidence="11">
    <location>
        <begin position="1529"/>
        <end position="1604"/>
    </location>
</feature>
<feature type="region of interest" description="N-terminal hotdog fold" evidence="10">
    <location>
        <begin position="2462"/>
        <end position="2578"/>
    </location>
</feature>
<dbReference type="InterPro" id="IPR032821">
    <property type="entry name" value="PKS_assoc"/>
</dbReference>
<dbReference type="Pfam" id="PF16197">
    <property type="entry name" value="KAsynt_C_assoc"/>
    <property type="match status" value="2"/>
</dbReference>
<dbReference type="GO" id="GO:0033068">
    <property type="term" value="P:macrolide biosynthetic process"/>
    <property type="evidence" value="ECO:0007669"/>
    <property type="project" value="UniProtKB-ARBA"/>
</dbReference>
<keyword evidence="9" id="KW-0012">Acyltransferase</keyword>
<dbReference type="InterPro" id="IPR042104">
    <property type="entry name" value="PKS_dehydratase_sf"/>
</dbReference>
<dbReference type="PROSITE" id="PS52004">
    <property type="entry name" value="KS3_2"/>
    <property type="match status" value="2"/>
</dbReference>
<dbReference type="GO" id="GO:0006633">
    <property type="term" value="P:fatty acid biosynthetic process"/>
    <property type="evidence" value="ECO:0007669"/>
    <property type="project" value="InterPro"/>
</dbReference>
<dbReference type="InterPro" id="IPR001227">
    <property type="entry name" value="Ac_transferase_dom_sf"/>
</dbReference>
<name>M2XM94_9PSEU</name>
<dbReference type="Gene3D" id="1.10.1200.10">
    <property type="entry name" value="ACP-like"/>
    <property type="match status" value="2"/>
</dbReference>
<dbReference type="InterPro" id="IPR049551">
    <property type="entry name" value="PKS_DH_C"/>
</dbReference>
<feature type="domain" description="PKS/mFAS DH" evidence="13">
    <location>
        <begin position="880"/>
        <end position="1143"/>
    </location>
</feature>
<feature type="region of interest" description="C-terminal hotdog fold" evidence="10">
    <location>
        <begin position="1011"/>
        <end position="1143"/>
    </location>
</feature>
<dbReference type="PROSITE" id="PS00012">
    <property type="entry name" value="PHOSPHOPANTETHEINE"/>
    <property type="match status" value="2"/>
</dbReference>
<evidence type="ECO:0000256" key="1">
    <source>
        <dbReference type="ARBA" id="ARBA00001957"/>
    </source>
</evidence>
<feature type="domain" description="Carrier" evidence="11">
    <location>
        <begin position="3131"/>
        <end position="3206"/>
    </location>
</feature>
<dbReference type="SMART" id="SM00822">
    <property type="entry name" value="PKS_KR"/>
    <property type="match status" value="2"/>
</dbReference>
<dbReference type="SMART" id="SM00826">
    <property type="entry name" value="PKS_DH"/>
    <property type="match status" value="2"/>
</dbReference>
<evidence type="ECO:0000256" key="3">
    <source>
        <dbReference type="ARBA" id="ARBA00022450"/>
    </source>
</evidence>
<protein>
    <submittedName>
        <fullName evidence="14">Modular polyketide synthase</fullName>
    </submittedName>
</protein>
<keyword evidence="5" id="KW-0808">Transferase</keyword>
<dbReference type="SMART" id="SM00823">
    <property type="entry name" value="PKS_PP"/>
    <property type="match status" value="2"/>
</dbReference>
<dbReference type="CDD" id="cd00833">
    <property type="entry name" value="PKS"/>
    <property type="match status" value="2"/>
</dbReference>
<dbReference type="CDD" id="cd08956">
    <property type="entry name" value="KR_3_FAS_SDR_x"/>
    <property type="match status" value="2"/>
</dbReference>
<evidence type="ECO:0000256" key="9">
    <source>
        <dbReference type="ARBA" id="ARBA00023315"/>
    </source>
</evidence>
<evidence type="ECO:0000256" key="8">
    <source>
        <dbReference type="ARBA" id="ARBA00023268"/>
    </source>
</evidence>
<dbReference type="InterPro" id="IPR036291">
    <property type="entry name" value="NAD(P)-bd_dom_sf"/>
</dbReference>
<keyword evidence="3" id="KW-0596">Phosphopantetheine</keyword>
<dbReference type="SMART" id="SM00825">
    <property type="entry name" value="PKS_KS"/>
    <property type="match status" value="2"/>
</dbReference>
<feature type="active site" description="Proton acceptor; for dehydratase activity" evidence="10">
    <location>
        <position position="912"/>
    </location>
</feature>
<dbReference type="InterPro" id="IPR014030">
    <property type="entry name" value="Ketoacyl_synth_N"/>
</dbReference>
<dbReference type="GO" id="GO:0031177">
    <property type="term" value="F:phosphopantetheine binding"/>
    <property type="evidence" value="ECO:0007669"/>
    <property type="project" value="InterPro"/>
</dbReference>
<dbReference type="InterPro" id="IPR015083">
    <property type="entry name" value="NorB/c/GfsB-D-like_docking"/>
</dbReference>
<dbReference type="GO" id="GO:0004312">
    <property type="term" value="F:fatty acid synthase activity"/>
    <property type="evidence" value="ECO:0007669"/>
    <property type="project" value="TreeGrafter"/>
</dbReference>
<evidence type="ECO:0000256" key="10">
    <source>
        <dbReference type="PROSITE-ProRule" id="PRU01363"/>
    </source>
</evidence>
<dbReference type="InterPro" id="IPR014031">
    <property type="entry name" value="Ketoacyl_synth_C"/>
</dbReference>
<keyword evidence="8" id="KW-0511">Multifunctional enzyme</keyword>
<evidence type="ECO:0000256" key="2">
    <source>
        <dbReference type="ARBA" id="ARBA00004792"/>
    </source>
</evidence>
<comment type="pathway">
    <text evidence="2">Antibiotic biosynthesis.</text>
</comment>
<reference evidence="14 15" key="1">
    <citation type="journal article" date="2013" name="Genome Announc.">
        <title>Draft Genome Sequence of Amycolatopsis decaplanina Strain DSM 44594T.</title>
        <authorList>
            <person name="Kaur N."/>
            <person name="Kumar S."/>
            <person name="Bala M."/>
            <person name="Raghava G.P."/>
            <person name="Mayilraj S."/>
        </authorList>
    </citation>
    <scope>NUCLEOTIDE SEQUENCE [LARGE SCALE GENOMIC DNA]</scope>
    <source>
        <strain evidence="14 15">DSM 44594</strain>
    </source>
</reference>
<dbReference type="FunFam" id="1.10.1200.10:FF:000007">
    <property type="entry name" value="Probable polyketide synthase pks17"/>
    <property type="match status" value="1"/>
</dbReference>
<dbReference type="Pfam" id="PF02801">
    <property type="entry name" value="Ketoacyl-synt_C"/>
    <property type="match status" value="2"/>
</dbReference>
<dbReference type="InterPro" id="IPR020806">
    <property type="entry name" value="PKS_PP-bd"/>
</dbReference>
<dbReference type="InterPro" id="IPR006162">
    <property type="entry name" value="Ppantetheine_attach_site"/>
</dbReference>
<dbReference type="Pfam" id="PF00550">
    <property type="entry name" value="PP-binding"/>
    <property type="match status" value="2"/>
</dbReference>
<dbReference type="PATRIC" id="fig|1284240.4.peg.1888"/>
<organism evidence="14 15">
    <name type="scientific">Amycolatopsis decaplanina DSM 44594</name>
    <dbReference type="NCBI Taxonomy" id="1284240"/>
    <lineage>
        <taxon>Bacteria</taxon>
        <taxon>Bacillati</taxon>
        <taxon>Actinomycetota</taxon>
        <taxon>Actinomycetes</taxon>
        <taxon>Pseudonocardiales</taxon>
        <taxon>Pseudonocardiaceae</taxon>
        <taxon>Amycolatopsis</taxon>
    </lineage>
</organism>
<feature type="domain" description="PKS/mFAS DH" evidence="13">
    <location>
        <begin position="2462"/>
        <end position="2723"/>
    </location>
</feature>
<dbReference type="InterPro" id="IPR009081">
    <property type="entry name" value="PP-bd_ACP"/>
</dbReference>
<keyword evidence="6" id="KW-0677">Repeat</keyword>
<accession>M2XM94</accession>
<dbReference type="InterPro" id="IPR036736">
    <property type="entry name" value="ACP-like_sf"/>
</dbReference>
<dbReference type="GO" id="GO:0004315">
    <property type="term" value="F:3-oxoacyl-[acyl-carrier-protein] synthase activity"/>
    <property type="evidence" value="ECO:0007669"/>
    <property type="project" value="InterPro"/>
</dbReference>
<evidence type="ECO:0000256" key="6">
    <source>
        <dbReference type="ARBA" id="ARBA00022737"/>
    </source>
</evidence>
<dbReference type="Gene3D" id="3.40.47.10">
    <property type="match status" value="2"/>
</dbReference>
<dbReference type="InterPro" id="IPR016035">
    <property type="entry name" value="Acyl_Trfase/lysoPLipase"/>
</dbReference>
<dbReference type="Pfam" id="PF21089">
    <property type="entry name" value="PKS_DH_N"/>
    <property type="match status" value="2"/>
</dbReference>
<evidence type="ECO:0000256" key="5">
    <source>
        <dbReference type="ARBA" id="ARBA00022679"/>
    </source>
</evidence>
<comment type="caution">
    <text evidence="14">The sequence shown here is derived from an EMBL/GenBank/DDBJ whole genome shotgun (WGS) entry which is preliminary data.</text>
</comment>
<feature type="active site" description="Proton donor; for dehydratase activity" evidence="10">
    <location>
        <position position="2648"/>
    </location>
</feature>
<evidence type="ECO:0000259" key="11">
    <source>
        <dbReference type="PROSITE" id="PS50075"/>
    </source>
</evidence>
<dbReference type="PANTHER" id="PTHR43775">
    <property type="entry name" value="FATTY ACID SYNTHASE"/>
    <property type="match status" value="1"/>
</dbReference>
<dbReference type="SUPFAM" id="SSF51735">
    <property type="entry name" value="NAD(P)-binding Rossmann-fold domains"/>
    <property type="match status" value="3"/>
</dbReference>
<evidence type="ECO:0000259" key="13">
    <source>
        <dbReference type="PROSITE" id="PS52019"/>
    </source>
</evidence>
<evidence type="ECO:0000256" key="7">
    <source>
        <dbReference type="ARBA" id="ARBA00023194"/>
    </source>
</evidence>